<accession>A0A347UDX9</accession>
<dbReference type="GO" id="GO:0005886">
    <property type="term" value="C:plasma membrane"/>
    <property type="evidence" value="ECO:0007669"/>
    <property type="project" value="InterPro"/>
</dbReference>
<evidence type="ECO:0000313" key="8">
    <source>
        <dbReference type="EMBL" id="AXX97057.1"/>
    </source>
</evidence>
<dbReference type="Pfam" id="PF06305">
    <property type="entry name" value="LapA_dom"/>
    <property type="match status" value="1"/>
</dbReference>
<sequence>MRYIRYAFILTLAVCLLTIAMANRGSVTLHLLPEELAGFALLPNTLELPLFVVIFGGIIAGLLIGFIWEWFREYRIRAEAMRAQRTVKKLEREVGRLKGDKADDKDEILALLEKSA</sequence>
<feature type="coiled-coil region" evidence="5">
    <location>
        <begin position="80"/>
        <end position="107"/>
    </location>
</feature>
<gene>
    <name evidence="8" type="ORF">BAR1_03400</name>
</gene>
<feature type="domain" description="Lipopolysaccharide assembly protein A" evidence="7">
    <location>
        <begin position="41"/>
        <end position="94"/>
    </location>
</feature>
<keyword evidence="1" id="KW-1003">Cell membrane</keyword>
<keyword evidence="5" id="KW-0175">Coiled coil</keyword>
<dbReference type="Proteomes" id="UP000261704">
    <property type="component" value="Chromosome"/>
</dbReference>
<evidence type="ECO:0000256" key="5">
    <source>
        <dbReference type="SAM" id="Coils"/>
    </source>
</evidence>
<dbReference type="RefSeq" id="WP_118941715.1">
    <property type="nucleotide sequence ID" value="NZ_CP032125.1"/>
</dbReference>
<name>A0A347UDX9_9RHOB</name>
<protein>
    <submittedName>
        <fullName evidence="8">LapA family protein</fullName>
    </submittedName>
</protein>
<keyword evidence="3 6" id="KW-1133">Transmembrane helix</keyword>
<organism evidence="8 9">
    <name type="scientific">Profundibacter amoris</name>
    <dbReference type="NCBI Taxonomy" id="2171755"/>
    <lineage>
        <taxon>Bacteria</taxon>
        <taxon>Pseudomonadati</taxon>
        <taxon>Pseudomonadota</taxon>
        <taxon>Alphaproteobacteria</taxon>
        <taxon>Rhodobacterales</taxon>
        <taxon>Paracoccaceae</taxon>
        <taxon>Profundibacter</taxon>
    </lineage>
</organism>
<evidence type="ECO:0000313" key="9">
    <source>
        <dbReference type="Proteomes" id="UP000261704"/>
    </source>
</evidence>
<keyword evidence="2 6" id="KW-0812">Transmembrane</keyword>
<evidence type="ECO:0000256" key="6">
    <source>
        <dbReference type="SAM" id="Phobius"/>
    </source>
</evidence>
<proteinExistence type="predicted"/>
<evidence type="ECO:0000256" key="2">
    <source>
        <dbReference type="ARBA" id="ARBA00022692"/>
    </source>
</evidence>
<dbReference type="OrthoDB" id="7689797at2"/>
<keyword evidence="9" id="KW-1185">Reference proteome</keyword>
<evidence type="ECO:0000256" key="1">
    <source>
        <dbReference type="ARBA" id="ARBA00022475"/>
    </source>
</evidence>
<dbReference type="EMBL" id="CP032125">
    <property type="protein sequence ID" value="AXX97057.1"/>
    <property type="molecule type" value="Genomic_DNA"/>
</dbReference>
<evidence type="ECO:0000259" key="7">
    <source>
        <dbReference type="Pfam" id="PF06305"/>
    </source>
</evidence>
<evidence type="ECO:0000256" key="4">
    <source>
        <dbReference type="ARBA" id="ARBA00023136"/>
    </source>
</evidence>
<reference evidence="8 9" key="1">
    <citation type="submission" date="2018-09" db="EMBL/GenBank/DDBJ databases">
        <title>Profundibacter amoris BAR1 gen. nov., sp. nov., a new member of the Roseobacter clade isolated at Lokis Castle Vent Field on the Arctic Mid-Oceanic Ridge.</title>
        <authorList>
            <person name="Le Moine Bauer S."/>
            <person name="Sjoeberg A.G."/>
            <person name="L'Haridon S."/>
            <person name="Stokke R."/>
            <person name="Roalkvam I."/>
            <person name="Steen I.H."/>
            <person name="Dahle H."/>
        </authorList>
    </citation>
    <scope>NUCLEOTIDE SEQUENCE [LARGE SCALE GENOMIC DNA]</scope>
    <source>
        <strain evidence="8 9">BAR1</strain>
    </source>
</reference>
<evidence type="ECO:0000256" key="3">
    <source>
        <dbReference type="ARBA" id="ARBA00022989"/>
    </source>
</evidence>
<dbReference type="KEGG" id="pamo:BAR1_03400"/>
<feature type="transmembrane region" description="Helical" evidence="6">
    <location>
        <begin position="48"/>
        <end position="71"/>
    </location>
</feature>
<dbReference type="AlphaFoldDB" id="A0A347UDX9"/>
<dbReference type="InterPro" id="IPR010445">
    <property type="entry name" value="LapA_dom"/>
</dbReference>
<keyword evidence="4 6" id="KW-0472">Membrane</keyword>